<sequence length="483" mass="51499">MVGAPRPRSGSHRHPGVDDSALDRPRVQPPPLRRCPRRAPAPARRRRRRVHLGQGDAGRGAGEHTGCLPSVDRRRPRRRVHRRRHTLPRRRDHPAHHGSSFSKEITVKVVVIGAGSLGLGAASRLVEAPGADVVVLDKQHAAAGSSGRSAGVFSRLYNDAHDIALRIRTIELIEQLADTQGLTLRRIGLLRLARTPQDLDALAASLETQTRLGVRSSRLLTPGELPDVVPISTEGVLGAIHNAEDGYLDGAELCGAMAAKIREHGGQVRGQAEVTSVVRRPASGFRLELADGTVLDADVVVNAAGAWAGPVGDLLDAPVAMANERHEAFVLQLPKAYAGPVLPMTMDYVVGADDPGVYFRHEGKDQVIAGMHSNSVVGHTDGDPEVSTAPTDEGAEEVLERLARLLPDIEFGYRGGWTGIYPHSRTGTFVVGEHPATPGVFVVAGGGGIGVNMGPVLGEIVADQILYGASRRFQIPDSWAPGR</sequence>
<evidence type="ECO:0000313" key="4">
    <source>
        <dbReference type="EMBL" id="QFR01667.1"/>
    </source>
</evidence>
<dbReference type="GO" id="GO:0016491">
    <property type="term" value="F:oxidoreductase activity"/>
    <property type="evidence" value="ECO:0007669"/>
    <property type="project" value="UniProtKB-KW"/>
</dbReference>
<feature type="compositionally biased region" description="Basic and acidic residues" evidence="2">
    <location>
        <begin position="15"/>
        <end position="26"/>
    </location>
</feature>
<dbReference type="Pfam" id="PF01266">
    <property type="entry name" value="DAO"/>
    <property type="match status" value="1"/>
</dbReference>
<accession>A0A5P8KF74</accession>
<keyword evidence="1" id="KW-0560">Oxidoreductase</keyword>
<dbReference type="Gene3D" id="3.50.50.60">
    <property type="entry name" value="FAD/NAD(P)-binding domain"/>
    <property type="match status" value="1"/>
</dbReference>
<evidence type="ECO:0000259" key="3">
    <source>
        <dbReference type="Pfam" id="PF01266"/>
    </source>
</evidence>
<dbReference type="Proteomes" id="UP000327294">
    <property type="component" value="Chromosome"/>
</dbReference>
<organism evidence="4 5">
    <name type="scientific">Streptomyces phaeolivaceus</name>
    <dbReference type="NCBI Taxonomy" id="2653200"/>
    <lineage>
        <taxon>Bacteria</taxon>
        <taxon>Bacillati</taxon>
        <taxon>Actinomycetota</taxon>
        <taxon>Actinomycetes</taxon>
        <taxon>Kitasatosporales</taxon>
        <taxon>Streptomycetaceae</taxon>
        <taxon>Streptomyces</taxon>
    </lineage>
</organism>
<dbReference type="InterPro" id="IPR036188">
    <property type="entry name" value="FAD/NAD-bd_sf"/>
</dbReference>
<dbReference type="PANTHER" id="PTHR13847">
    <property type="entry name" value="SARCOSINE DEHYDROGENASE-RELATED"/>
    <property type="match status" value="1"/>
</dbReference>
<protein>
    <submittedName>
        <fullName evidence="4">FAD-dependent oxidoreductase</fullName>
    </submittedName>
</protein>
<name>A0A5P8KF74_9ACTN</name>
<dbReference type="InterPro" id="IPR006076">
    <property type="entry name" value="FAD-dep_OxRdtase"/>
</dbReference>
<reference evidence="4 5" key="1">
    <citation type="submission" date="2019-10" db="EMBL/GenBank/DDBJ databases">
        <title>Streptomyces sp. strain GY16 isolated from leaves of Broussonetia papyrifera.</title>
        <authorList>
            <person name="Mo P."/>
        </authorList>
    </citation>
    <scope>NUCLEOTIDE SEQUENCE [LARGE SCALE GENOMIC DNA]</scope>
    <source>
        <strain evidence="4 5">GY16</strain>
    </source>
</reference>
<dbReference type="SUPFAM" id="SSF51905">
    <property type="entry name" value="FAD/NAD(P)-binding domain"/>
    <property type="match status" value="1"/>
</dbReference>
<evidence type="ECO:0000313" key="5">
    <source>
        <dbReference type="Proteomes" id="UP000327294"/>
    </source>
</evidence>
<feature type="compositionally biased region" description="Basic residues" evidence="2">
    <location>
        <begin position="74"/>
        <end position="96"/>
    </location>
</feature>
<evidence type="ECO:0000256" key="2">
    <source>
        <dbReference type="SAM" id="MobiDB-lite"/>
    </source>
</evidence>
<feature type="region of interest" description="Disordered" evidence="2">
    <location>
        <begin position="1"/>
        <end position="100"/>
    </location>
</feature>
<dbReference type="AlphaFoldDB" id="A0A5P8KF74"/>
<proteinExistence type="predicted"/>
<gene>
    <name evidence="4" type="ORF">F9278_41950</name>
</gene>
<dbReference type="GO" id="GO:0005737">
    <property type="term" value="C:cytoplasm"/>
    <property type="evidence" value="ECO:0007669"/>
    <property type="project" value="TreeGrafter"/>
</dbReference>
<evidence type="ECO:0000256" key="1">
    <source>
        <dbReference type="ARBA" id="ARBA00023002"/>
    </source>
</evidence>
<dbReference type="PANTHER" id="PTHR13847:SF287">
    <property type="entry name" value="FAD-DEPENDENT OXIDOREDUCTASE DOMAIN-CONTAINING PROTEIN 1"/>
    <property type="match status" value="1"/>
</dbReference>
<dbReference type="Gene3D" id="3.30.9.10">
    <property type="entry name" value="D-Amino Acid Oxidase, subunit A, domain 2"/>
    <property type="match status" value="1"/>
</dbReference>
<dbReference type="KEGG" id="sphv:F9278_41950"/>
<feature type="domain" description="FAD dependent oxidoreductase" evidence="3">
    <location>
        <begin position="108"/>
        <end position="463"/>
    </location>
</feature>
<keyword evidence="5" id="KW-1185">Reference proteome</keyword>
<dbReference type="EMBL" id="CP045096">
    <property type="protein sequence ID" value="QFR01667.1"/>
    <property type="molecule type" value="Genomic_DNA"/>
</dbReference>